<dbReference type="PATRIC" id="fig|1618350.3.peg.888"/>
<dbReference type="InterPro" id="IPR029001">
    <property type="entry name" value="ITPase-like_fam"/>
</dbReference>
<evidence type="ECO:0000256" key="10">
    <source>
        <dbReference type="ARBA" id="ARBA00060855"/>
    </source>
</evidence>
<dbReference type="SUPFAM" id="SSF52972">
    <property type="entry name" value="ITPase-like"/>
    <property type="match status" value="1"/>
</dbReference>
<keyword evidence="4 11" id="KW-0378">Hydrolase</keyword>
<feature type="domain" description="Non-canonical purine NTP phosphatase/PRRC1" evidence="12">
    <location>
        <begin position="6"/>
        <end position="166"/>
    </location>
</feature>
<keyword evidence="3 11" id="KW-0547">Nucleotide-binding</keyword>
<comment type="cofactor">
    <cofactor evidence="11">
        <name>Mg(2+)</name>
        <dbReference type="ChEBI" id="CHEBI:18420"/>
    </cofactor>
    <cofactor evidence="11">
        <name>Mn(2+)</name>
        <dbReference type="ChEBI" id="CHEBI:29035"/>
    </cofactor>
    <text evidence="11">Binds 1 divalent metal cation per subunit; can use either Mg(2+) or Mn(2+).</text>
</comment>
<dbReference type="AlphaFoldDB" id="A0A0G0BZL3"/>
<sequence>MKIIVGSKNPVKINAVKRAFEAFFPEIAIVGIEVASDVSDQPMNIKESYQGAYNRAEKCLKFGCDFGVGIEGGLEDLPFGTTTCGIVVILGKDGIQGVGTSARMVLPEKFVGRLKKGQTELGHIIDEVSGEKNLKQKGGMFGLFSKGIVTREEAYYQAVVFALSRIVNPDYYK</sequence>
<evidence type="ECO:0000256" key="4">
    <source>
        <dbReference type="ARBA" id="ARBA00022801"/>
    </source>
</evidence>
<keyword evidence="2 11" id="KW-0479">Metal-binding</keyword>
<evidence type="ECO:0000259" key="12">
    <source>
        <dbReference type="Pfam" id="PF01931"/>
    </source>
</evidence>
<dbReference type="GO" id="GO:0103023">
    <property type="term" value="F:ITPase activity"/>
    <property type="evidence" value="ECO:0007669"/>
    <property type="project" value="UniProtKB-EC"/>
</dbReference>
<keyword evidence="5 11" id="KW-0460">Magnesium</keyword>
<comment type="caution">
    <text evidence="13">The sequence shown here is derived from an EMBL/GenBank/DDBJ whole genome shotgun (WGS) entry which is preliminary data.</text>
</comment>
<evidence type="ECO:0000256" key="6">
    <source>
        <dbReference type="ARBA" id="ARBA00023080"/>
    </source>
</evidence>
<accession>A0A0G0BZL3</accession>
<proteinExistence type="inferred from homology"/>
<evidence type="ECO:0000256" key="7">
    <source>
        <dbReference type="ARBA" id="ARBA00023211"/>
    </source>
</evidence>
<dbReference type="FunFam" id="3.90.950.10:FF:000002">
    <property type="entry name" value="Inosine/xanthosine triphosphatase"/>
    <property type="match status" value="1"/>
</dbReference>
<evidence type="ECO:0000256" key="2">
    <source>
        <dbReference type="ARBA" id="ARBA00022723"/>
    </source>
</evidence>
<dbReference type="GO" id="GO:0009117">
    <property type="term" value="P:nucleotide metabolic process"/>
    <property type="evidence" value="ECO:0007669"/>
    <property type="project" value="UniProtKB-KW"/>
</dbReference>
<evidence type="ECO:0000256" key="1">
    <source>
        <dbReference type="ARBA" id="ARBA00001936"/>
    </source>
</evidence>
<evidence type="ECO:0000313" key="13">
    <source>
        <dbReference type="EMBL" id="KKP69301.1"/>
    </source>
</evidence>
<dbReference type="EC" id="3.6.1.73" evidence="11"/>
<dbReference type="GO" id="GO:0006772">
    <property type="term" value="P:thiamine metabolic process"/>
    <property type="evidence" value="ECO:0007669"/>
    <property type="project" value="TreeGrafter"/>
</dbReference>
<dbReference type="PANTHER" id="PTHR34699">
    <property type="match status" value="1"/>
</dbReference>
<evidence type="ECO:0000256" key="3">
    <source>
        <dbReference type="ARBA" id="ARBA00022741"/>
    </source>
</evidence>
<comment type="subunit">
    <text evidence="11">Homodimer.</text>
</comment>
<keyword evidence="7 11" id="KW-0464">Manganese</keyword>
<reference evidence="13 14" key="1">
    <citation type="journal article" date="2015" name="Nature">
        <title>rRNA introns, odd ribosomes, and small enigmatic genomes across a large radiation of phyla.</title>
        <authorList>
            <person name="Brown C.T."/>
            <person name="Hug L.A."/>
            <person name="Thomas B.C."/>
            <person name="Sharon I."/>
            <person name="Castelle C.J."/>
            <person name="Singh A."/>
            <person name="Wilkins M.J."/>
            <person name="Williams K.H."/>
            <person name="Banfield J.F."/>
        </authorList>
    </citation>
    <scope>NUCLEOTIDE SEQUENCE [LARGE SCALE GENOMIC DNA]</scope>
</reference>
<dbReference type="EMBL" id="LBQB01000007">
    <property type="protein sequence ID" value="KKP69301.1"/>
    <property type="molecule type" value="Genomic_DNA"/>
</dbReference>
<evidence type="ECO:0000256" key="5">
    <source>
        <dbReference type="ARBA" id="ARBA00022842"/>
    </source>
</evidence>
<name>A0A0G0BZL3_UNCC3</name>
<comment type="function">
    <text evidence="11">Phosphatase that hydrolyzes non-canonical purine nucleotides such as XTP and ITP to their respective diphosphate derivatives. Probably excludes non-canonical purines from DNA/RNA precursor pool, thus preventing their incorporation into DNA/RNA and avoiding chromosomal lesions.</text>
</comment>
<comment type="similarity">
    <text evidence="10 11">Belongs to the YjjX NTPase family.</text>
</comment>
<comment type="catalytic activity">
    <reaction evidence="9 11">
        <text>XTP + H2O = XDP + phosphate + H(+)</text>
        <dbReference type="Rhea" id="RHEA:28406"/>
        <dbReference type="ChEBI" id="CHEBI:15377"/>
        <dbReference type="ChEBI" id="CHEBI:15378"/>
        <dbReference type="ChEBI" id="CHEBI:43474"/>
        <dbReference type="ChEBI" id="CHEBI:59884"/>
        <dbReference type="ChEBI" id="CHEBI:61314"/>
        <dbReference type="EC" id="3.6.1.73"/>
    </reaction>
</comment>
<dbReference type="InterPro" id="IPR026533">
    <property type="entry name" value="NTPase/PRRC1"/>
</dbReference>
<evidence type="ECO:0000256" key="9">
    <source>
        <dbReference type="ARBA" id="ARBA00048781"/>
    </source>
</evidence>
<evidence type="ECO:0000256" key="11">
    <source>
        <dbReference type="HAMAP-Rule" id="MF_00648"/>
    </source>
</evidence>
<comment type="cofactor">
    <cofactor evidence="1">
        <name>Mn(2+)</name>
        <dbReference type="ChEBI" id="CHEBI:29035"/>
    </cofactor>
</comment>
<comment type="caution">
    <text evidence="11">Lacks conserved residue(s) required for the propagation of feature annotation.</text>
</comment>
<keyword evidence="6 11" id="KW-0546">Nucleotide metabolism</keyword>
<dbReference type="InterPro" id="IPR050299">
    <property type="entry name" value="YjjX_NTPase"/>
</dbReference>
<dbReference type="Gene3D" id="3.90.950.10">
    <property type="match status" value="1"/>
</dbReference>
<dbReference type="STRING" id="1618350.UR67_C0007G0006"/>
<gene>
    <name evidence="13" type="ORF">UR67_C0007G0006</name>
</gene>
<comment type="catalytic activity">
    <reaction evidence="8 11">
        <text>ITP + H2O = IDP + phosphate + H(+)</text>
        <dbReference type="Rhea" id="RHEA:28330"/>
        <dbReference type="ChEBI" id="CHEBI:15377"/>
        <dbReference type="ChEBI" id="CHEBI:15378"/>
        <dbReference type="ChEBI" id="CHEBI:43474"/>
        <dbReference type="ChEBI" id="CHEBI:58280"/>
        <dbReference type="ChEBI" id="CHEBI:61402"/>
        <dbReference type="EC" id="3.6.1.73"/>
    </reaction>
</comment>
<dbReference type="HAMAP" id="MF_00648">
    <property type="entry name" value="Non_canon_purine_NTPase_YjjX"/>
    <property type="match status" value="1"/>
</dbReference>
<evidence type="ECO:0000313" key="14">
    <source>
        <dbReference type="Proteomes" id="UP000034581"/>
    </source>
</evidence>
<dbReference type="Proteomes" id="UP000034581">
    <property type="component" value="Unassembled WGS sequence"/>
</dbReference>
<evidence type="ECO:0000256" key="8">
    <source>
        <dbReference type="ARBA" id="ARBA00048174"/>
    </source>
</evidence>
<dbReference type="Pfam" id="PF01931">
    <property type="entry name" value="NTPase_I-T"/>
    <property type="match status" value="1"/>
</dbReference>
<dbReference type="PANTHER" id="PTHR34699:SF2">
    <property type="entry name" value="NON-CANONICAL PURINE NTP PHOSPHATASE_PRRC1 DOMAIN-CONTAINING PROTEIN"/>
    <property type="match status" value="1"/>
</dbReference>
<dbReference type="GO" id="GO:0046872">
    <property type="term" value="F:metal ion binding"/>
    <property type="evidence" value="ECO:0007669"/>
    <property type="project" value="UniProtKB-KW"/>
</dbReference>
<protein>
    <recommendedName>
        <fullName evidence="11">Probable inosine/xanthosine triphosphatase</fullName>
        <shortName evidence="11">ITPase/XTPase</shortName>
        <ecNumber evidence="11">3.6.1.73</ecNumber>
    </recommendedName>
    <alternativeName>
        <fullName evidence="11">Non-canonical purine NTP phosphatase</fullName>
    </alternativeName>
    <alternativeName>
        <fullName evidence="11">Non-standard purine NTP phosphatase</fullName>
    </alternativeName>
    <alternativeName>
        <fullName evidence="11">Nucleoside-triphosphate phosphatase</fullName>
        <shortName evidence="11">NTPase</shortName>
    </alternativeName>
</protein>
<organism evidence="13 14">
    <name type="scientific">candidate division CPR3 bacterium GW2011_GWF2_35_18</name>
    <dbReference type="NCBI Taxonomy" id="1618350"/>
    <lineage>
        <taxon>Bacteria</taxon>
        <taxon>Bacteria division CPR3</taxon>
    </lineage>
</organism>
<dbReference type="GO" id="GO:0000166">
    <property type="term" value="F:nucleotide binding"/>
    <property type="evidence" value="ECO:0007669"/>
    <property type="project" value="UniProtKB-KW"/>
</dbReference>
<dbReference type="InterPro" id="IPR002786">
    <property type="entry name" value="Non_canon_purine_NTPase"/>
</dbReference>
<dbReference type="NCBIfam" id="TIGR00258">
    <property type="entry name" value="inosine/xanthosine triphosphatase"/>
    <property type="match status" value="1"/>
</dbReference>